<keyword evidence="2" id="KW-0808">Transferase</keyword>
<feature type="domain" description="Methyltransferase" evidence="1">
    <location>
        <begin position="47"/>
        <end position="147"/>
    </location>
</feature>
<dbReference type="CDD" id="cd02440">
    <property type="entry name" value="AdoMet_MTases"/>
    <property type="match status" value="1"/>
</dbReference>
<keyword evidence="2" id="KW-0489">Methyltransferase</keyword>
<protein>
    <submittedName>
        <fullName evidence="2">Class I SAM-dependent methyltransferase</fullName>
        <ecNumber evidence="2">2.1.-.-</ecNumber>
    </submittedName>
</protein>
<dbReference type="InterPro" id="IPR029063">
    <property type="entry name" value="SAM-dependent_MTases_sf"/>
</dbReference>
<reference evidence="3" key="1">
    <citation type="submission" date="2023-07" db="EMBL/GenBank/DDBJ databases">
        <title>30 novel species of actinomycetes from the DSMZ collection.</title>
        <authorList>
            <person name="Nouioui I."/>
        </authorList>
    </citation>
    <scope>NUCLEOTIDE SEQUENCE [LARGE SCALE GENOMIC DNA]</scope>
    <source>
        <strain evidence="3">DSM 41982</strain>
    </source>
</reference>
<dbReference type="EC" id="2.1.-.-" evidence="2"/>
<name>A0ABD5DZ56_9ACTN</name>
<proteinExistence type="predicted"/>
<dbReference type="Pfam" id="PF13649">
    <property type="entry name" value="Methyltransf_25"/>
    <property type="match status" value="1"/>
</dbReference>
<dbReference type="Gene3D" id="3.40.50.150">
    <property type="entry name" value="Vaccinia Virus protein VP39"/>
    <property type="match status" value="1"/>
</dbReference>
<organism evidence="2 3">
    <name type="scientific">Streptomyces evansiae</name>
    <dbReference type="NCBI Taxonomy" id="3075535"/>
    <lineage>
        <taxon>Bacteria</taxon>
        <taxon>Bacillati</taxon>
        <taxon>Actinomycetota</taxon>
        <taxon>Actinomycetes</taxon>
        <taxon>Kitasatosporales</taxon>
        <taxon>Streptomycetaceae</taxon>
        <taxon>Streptomyces</taxon>
    </lineage>
</organism>
<dbReference type="GO" id="GO:0008168">
    <property type="term" value="F:methyltransferase activity"/>
    <property type="evidence" value="ECO:0007669"/>
    <property type="project" value="UniProtKB-KW"/>
</dbReference>
<comment type="caution">
    <text evidence="2">The sequence shown here is derived from an EMBL/GenBank/DDBJ whole genome shotgun (WGS) entry which is preliminary data.</text>
</comment>
<evidence type="ECO:0000259" key="1">
    <source>
        <dbReference type="Pfam" id="PF13649"/>
    </source>
</evidence>
<sequence length="265" mass="28614">MTSAETQRDTPDAPPSGLPALTFHNPLSEERAARIVARLAAARPTRVLDVGCGWAELMLRVLEAVPRAHGTGIDLRGEDLLRAGERARERGLDARVRLYEESARGTERGPADVVLCGGSGQALADPEAPDYLPRLFTELRRLVNPGGRVLLGEGFFTRTPGAEELARLWPGAEAEDHPSLGALVDAAVAGGFRPLWTETASASEWEEFESGYRAAGEEWLALHPGHPEADAVRERLDAQRAFWLDGHLGLLGIAWLTLVPVGRVG</sequence>
<dbReference type="Proteomes" id="UP001183607">
    <property type="component" value="Unassembled WGS sequence"/>
</dbReference>
<evidence type="ECO:0000313" key="3">
    <source>
        <dbReference type="Proteomes" id="UP001183607"/>
    </source>
</evidence>
<accession>A0ABD5DZ56</accession>
<dbReference type="EMBL" id="JAVRER010000001">
    <property type="protein sequence ID" value="MDT0414011.1"/>
    <property type="molecule type" value="Genomic_DNA"/>
</dbReference>
<dbReference type="InterPro" id="IPR041698">
    <property type="entry name" value="Methyltransf_25"/>
</dbReference>
<dbReference type="AlphaFoldDB" id="A0ABD5DZ56"/>
<dbReference type="PANTHER" id="PTHR43667">
    <property type="entry name" value="CYCLOPROPANE-FATTY-ACYL-PHOSPHOLIPID SYNTHASE"/>
    <property type="match status" value="1"/>
</dbReference>
<dbReference type="GO" id="GO:0032259">
    <property type="term" value="P:methylation"/>
    <property type="evidence" value="ECO:0007669"/>
    <property type="project" value="UniProtKB-KW"/>
</dbReference>
<gene>
    <name evidence="2" type="ORF">RM574_00775</name>
</gene>
<dbReference type="RefSeq" id="WP_311676491.1">
    <property type="nucleotide sequence ID" value="NZ_JAVRER010000001.1"/>
</dbReference>
<evidence type="ECO:0000313" key="2">
    <source>
        <dbReference type="EMBL" id="MDT0414011.1"/>
    </source>
</evidence>
<dbReference type="InterPro" id="IPR050723">
    <property type="entry name" value="CFA/CMAS"/>
</dbReference>
<dbReference type="PANTHER" id="PTHR43667:SF2">
    <property type="entry name" value="FATTY ACID C-METHYL TRANSFERASE"/>
    <property type="match status" value="1"/>
</dbReference>
<dbReference type="SUPFAM" id="SSF53335">
    <property type="entry name" value="S-adenosyl-L-methionine-dependent methyltransferases"/>
    <property type="match status" value="1"/>
</dbReference>